<evidence type="ECO:0000259" key="2">
    <source>
        <dbReference type="Pfam" id="PF17289"/>
    </source>
</evidence>
<evidence type="ECO:0000313" key="3">
    <source>
        <dbReference type="EMBL" id="MDR4307621.1"/>
    </source>
</evidence>
<dbReference type="EMBL" id="JADBEO010000029">
    <property type="protein sequence ID" value="MDR4307621.1"/>
    <property type="molecule type" value="Genomic_DNA"/>
</dbReference>
<dbReference type="Pfam" id="PF03237">
    <property type="entry name" value="Terminase_6N"/>
    <property type="match status" value="1"/>
</dbReference>
<dbReference type="InterPro" id="IPR035421">
    <property type="entry name" value="Terminase_6C"/>
</dbReference>
<sequence length="413" mass="44272">MAQLGRDWTFLARDDQLPPGGDWTTWLVLGGRGAGKTRAGAEWVRGLALGHPGYVPARAGRIALVAETYADLREVMIDGPSGLRWIHASRERPCFEATRRRLVWPNGAVALGFSAEDPEALRGPQFDAAWADEIGKWRQGEEVWDMLQFGLRLGSRPRQVATTTPRAVPLVKRLVGASAVATTRATTRDNAANLAPSFLEAVVGAYRGTRLGRQELDGELLEDREDALWTREAIERTRVFEAPELARVVVAVDPPAGGAKRSDACGIVAAGLGRDGRAYVLEDATVSSAKPEIWAARAVALYRRLEADALVAEVNQGGEMVRSVIAGLDPGVPVLAVRATRGKWLRAEPVAALYAQARVAHVGAHPALEDEMAAFGVDGLSGGRSPDRVDALVWAVTQLMLGPKGSGPRIVGL</sequence>
<dbReference type="Gene3D" id="3.30.420.240">
    <property type="match status" value="1"/>
</dbReference>
<dbReference type="Proteomes" id="UP001181622">
    <property type="component" value="Unassembled WGS sequence"/>
</dbReference>
<dbReference type="InterPro" id="IPR027417">
    <property type="entry name" value="P-loop_NTPase"/>
</dbReference>
<protein>
    <submittedName>
        <fullName evidence="3">DNA-packaging protein</fullName>
    </submittedName>
</protein>
<evidence type="ECO:0000256" key="1">
    <source>
        <dbReference type="ARBA" id="ARBA00022612"/>
    </source>
</evidence>
<gene>
    <name evidence="3" type="ORF">IHQ68_13430</name>
</gene>
<dbReference type="Pfam" id="PF17289">
    <property type="entry name" value="Terminase_6C"/>
    <property type="match status" value="1"/>
</dbReference>
<evidence type="ECO:0000313" key="4">
    <source>
        <dbReference type="Proteomes" id="UP001181622"/>
    </source>
</evidence>
<keyword evidence="4" id="KW-1185">Reference proteome</keyword>
<organism evidence="3 4">
    <name type="scientific">Chelatococcus sambhunathii</name>
    <dbReference type="NCBI Taxonomy" id="363953"/>
    <lineage>
        <taxon>Bacteria</taxon>
        <taxon>Pseudomonadati</taxon>
        <taxon>Pseudomonadota</taxon>
        <taxon>Alphaproteobacteria</taxon>
        <taxon>Hyphomicrobiales</taxon>
        <taxon>Chelatococcaceae</taxon>
        <taxon>Chelatococcus</taxon>
    </lineage>
</organism>
<reference evidence="3" key="1">
    <citation type="submission" date="2020-10" db="EMBL/GenBank/DDBJ databases">
        <authorList>
            <person name="Abbas A."/>
            <person name="Razzaq R."/>
            <person name="Waqas M."/>
            <person name="Abbas N."/>
            <person name="Nielsen T.K."/>
            <person name="Hansen L.H."/>
            <person name="Hussain S."/>
            <person name="Shahid M."/>
        </authorList>
    </citation>
    <scope>NUCLEOTIDE SEQUENCE</scope>
    <source>
        <strain evidence="3">S14</strain>
    </source>
</reference>
<name>A0ABU1DHN2_9HYPH</name>
<keyword evidence="1" id="KW-1188">Viral release from host cell</keyword>
<dbReference type="RefSeq" id="WP_309392636.1">
    <property type="nucleotide sequence ID" value="NZ_JADBEO010000029.1"/>
</dbReference>
<accession>A0ABU1DHN2</accession>
<proteinExistence type="predicted"/>
<dbReference type="Gene3D" id="3.40.50.300">
    <property type="entry name" value="P-loop containing nucleotide triphosphate hydrolases"/>
    <property type="match status" value="1"/>
</dbReference>
<feature type="domain" description="Terminase large subunit gp17-like C-terminal" evidence="2">
    <location>
        <begin position="251"/>
        <end position="396"/>
    </location>
</feature>
<comment type="caution">
    <text evidence="3">The sequence shown here is derived from an EMBL/GenBank/DDBJ whole genome shotgun (WGS) entry which is preliminary data.</text>
</comment>